<dbReference type="EMBL" id="JASBWT010000034">
    <property type="protein sequence ID" value="KAJ9092921.1"/>
    <property type="molecule type" value="Genomic_DNA"/>
</dbReference>
<gene>
    <name evidence="1" type="ORF">QFC21_006633</name>
</gene>
<reference evidence="1" key="1">
    <citation type="submission" date="2023-04" db="EMBL/GenBank/DDBJ databases">
        <title>Draft Genome sequencing of Naganishia species isolated from polar environments using Oxford Nanopore Technology.</title>
        <authorList>
            <person name="Leo P."/>
            <person name="Venkateswaran K."/>
        </authorList>
    </citation>
    <scope>NUCLEOTIDE SEQUENCE</scope>
    <source>
        <strain evidence="1">MNA-CCFEE 5423</strain>
    </source>
</reference>
<dbReference type="Proteomes" id="UP001227268">
    <property type="component" value="Unassembled WGS sequence"/>
</dbReference>
<name>A0ACC2V2Q0_9TREE</name>
<accession>A0ACC2V2Q0</accession>
<sequence length="196" mass="21236">MGSGISSLVRNVNGWMHAPSTLRAGYVLAWGMTFGFQVWQSFIGGIVAFKTLPRQTFGLLQSKTFPVYFLANTLLSASLLTLDMKLRPDLLTNFKKLPLATLIALNSRHFWGSTAGLGVMTLGLNVINGWRGWRGEAQRNMQVPSGEMKLLNKQFQTLHSVSSVLNMGALLTTGLIGWKIGSKGLGPKISGGLGVL</sequence>
<evidence type="ECO:0000313" key="2">
    <source>
        <dbReference type="Proteomes" id="UP001227268"/>
    </source>
</evidence>
<organism evidence="1 2">
    <name type="scientific">Naganishia friedmannii</name>
    <dbReference type="NCBI Taxonomy" id="89922"/>
    <lineage>
        <taxon>Eukaryota</taxon>
        <taxon>Fungi</taxon>
        <taxon>Dikarya</taxon>
        <taxon>Basidiomycota</taxon>
        <taxon>Agaricomycotina</taxon>
        <taxon>Tremellomycetes</taxon>
        <taxon>Filobasidiales</taxon>
        <taxon>Filobasidiaceae</taxon>
        <taxon>Naganishia</taxon>
    </lineage>
</organism>
<keyword evidence="2" id="KW-1185">Reference proteome</keyword>
<proteinExistence type="predicted"/>
<comment type="caution">
    <text evidence="1">The sequence shown here is derived from an EMBL/GenBank/DDBJ whole genome shotgun (WGS) entry which is preliminary data.</text>
</comment>
<evidence type="ECO:0000313" key="1">
    <source>
        <dbReference type="EMBL" id="KAJ9092921.1"/>
    </source>
</evidence>
<protein>
    <submittedName>
        <fullName evidence="1">Uncharacterized protein</fullName>
    </submittedName>
</protein>